<sequence length="1430" mass="162232">MTTERTPKSVIDEHIDTKLETLRRDPQTAIGHIRQERSVRNDYMGRAPFELLQNALDRASSKVRLKLCRETKSFSVANDGVPFSFQTEQSDSWSDFAALCAVNSSNKEVGKSIGNKGVGFRSVWEFCPQVQIVSCLADSDECWGFQLNFPFVQECLSSWADKEKAEEISRCINILPKEKGQAPSFYFPKYLPEAALGEVGVVTEVTLQGLSEKKLDRLEKLLSKLADSPLMFSGFASNHAKLGNLKAEFDISGSCRTRNLRIEEHSHHLVEVDTSELVSSSYKHVLEAIDYSLTRKPQLFLAIPNSLSGPDDEKTGAYHCYLPTELSTGCPLHIHADFYVDNSRKHIDFQDIEYNSKLISLAANALLAHFDEHHASYAIPVISANLMPSSGKLKEALQHHFKSGEKLASLIQKLLTSRLRPSFDDIEALWALIGHYSPERGHGGHWERYDRELARYFANFSRVDLELVPLSVRDKAATEVERPQCVQIPEPSVEEDARAELFCLSRATTVSPISAIGVTVTPWRFPAAVRDNLKRVNVWRGYEESLSVIRAIIRSQKKHEADEHREQLLQAAAIIDPIRNELPQIRMVGIERHRSHALLVPADCSSGWAPASECYLQSDLLDRCLESTPYYRVDERRAQQYLGENYKHQLAFWGVWQVLPIKRVGKASEIKWNLVLPARELLSILSPAELLENLAQCFEFWQRCSFFIQKRDSLHEAFIDLYDTEWLEATQGKEKVIASPARTFNLSGNQVLSHVPFICREKLPSNHEALLRWLLVRDIEQESNINKLTWAANCITSQLGPSKPRSVSREYRLVITRLNSLRSQIDKKLNDFPRLVKDKSGVRLAGQHEVVYFLTAEERRRIRGSNRLEIPLLDVPRDTSIELVQKLRLINRFTPKPVIEPALDTISGAPDQIEYMAEKVLPKLFAYADIAEEISRDPDEDKIKERWGAIDIRVANEGCDVVVSFQDPEENVISSASINQNKAVWFPATNASKAAILILHTEFDWESHHDLKALSKWMAQEVFRMTELQQGFAMTLLGETEIEPDKVDEHRSHITGWLSLDDETELVANIEGLLGKKLEKGAWRLLSTYQGASLTYSRLKQSLPEQLIAAIEHLDPRRVNSDSLKRWLAENKSKLEHLGDLGQPSFESLIEGEKLDDFDFEPGLFVLTKLGIEQSEFNKINESLAPELSELQRRSFEVGLPTKKIPTTPTKRFETVSRIGSGTGRLVKARAQSVHAAESEAKAENGLNAESQIAIQYAQATSDLTVEQQEIVYELVANEYRRLLNEHRPEPQIAQHIDTLLSLPKPSSAKAWYDFLHIGKSFDGCGYDVLGFEAERGHLLLVEVKHSSQEPPVIYLSENERRCVIRFASDDFKSVCSTSKWRLYLTSERDETKDCTAEVIHAVTEHDISYSQIVSDLKSTEWRLQIKDVG</sequence>
<organism evidence="1 2">
    <name type="scientific">Ferrimonas sediminicola</name>
    <dbReference type="NCBI Taxonomy" id="2569538"/>
    <lineage>
        <taxon>Bacteria</taxon>
        <taxon>Pseudomonadati</taxon>
        <taxon>Pseudomonadota</taxon>
        <taxon>Gammaproteobacteria</taxon>
        <taxon>Alteromonadales</taxon>
        <taxon>Ferrimonadaceae</taxon>
        <taxon>Ferrimonas</taxon>
    </lineage>
</organism>
<dbReference type="SUPFAM" id="SSF55874">
    <property type="entry name" value="ATPase domain of HSP90 chaperone/DNA topoisomerase II/histidine kinase"/>
    <property type="match status" value="1"/>
</dbReference>
<evidence type="ECO:0000313" key="2">
    <source>
        <dbReference type="Proteomes" id="UP000305674"/>
    </source>
</evidence>
<keyword evidence="2" id="KW-1185">Reference proteome</keyword>
<dbReference type="EMBL" id="SWCI01000023">
    <property type="protein sequence ID" value="TKB46212.1"/>
    <property type="molecule type" value="Genomic_DNA"/>
</dbReference>
<accession>A0A4U1B712</accession>
<evidence type="ECO:0008006" key="3">
    <source>
        <dbReference type="Google" id="ProtNLM"/>
    </source>
</evidence>
<protein>
    <recommendedName>
        <fullName evidence="3">Protein NO VEIN C-terminal domain-containing protein</fullName>
    </recommendedName>
</protein>
<dbReference type="Proteomes" id="UP000305674">
    <property type="component" value="Unassembled WGS sequence"/>
</dbReference>
<dbReference type="InterPro" id="IPR036890">
    <property type="entry name" value="HATPase_C_sf"/>
</dbReference>
<gene>
    <name evidence="1" type="ORF">FCL40_18125</name>
</gene>
<name>A0A4U1B712_9GAMM</name>
<dbReference type="RefSeq" id="WP_136854683.1">
    <property type="nucleotide sequence ID" value="NZ_SWCI01000023.1"/>
</dbReference>
<dbReference type="OrthoDB" id="8708422at2"/>
<comment type="caution">
    <text evidence="1">The sequence shown here is derived from an EMBL/GenBank/DDBJ whole genome shotgun (WGS) entry which is preliminary data.</text>
</comment>
<proteinExistence type="predicted"/>
<reference evidence="1 2" key="1">
    <citation type="submission" date="2019-04" db="EMBL/GenBank/DDBJ databases">
        <authorList>
            <person name="Hwang J.C."/>
        </authorList>
    </citation>
    <scope>NUCLEOTIDE SEQUENCE [LARGE SCALE GENOMIC DNA]</scope>
    <source>
        <strain evidence="1 2">IMCC35001</strain>
    </source>
</reference>
<evidence type="ECO:0000313" key="1">
    <source>
        <dbReference type="EMBL" id="TKB46212.1"/>
    </source>
</evidence>
<dbReference type="NCBIfam" id="NF047352">
    <property type="entry name" value="P_loop_sacsin"/>
    <property type="match status" value="1"/>
</dbReference>